<evidence type="ECO:0000256" key="4">
    <source>
        <dbReference type="PROSITE-ProRule" id="PRU00050"/>
    </source>
</evidence>
<dbReference type="Gene3D" id="3.40.50.180">
    <property type="entry name" value="Methylesterase CheB, C-terminal domain"/>
    <property type="match status" value="1"/>
</dbReference>
<proteinExistence type="predicted"/>
<feature type="domain" description="CheB-type methylesterase" evidence="5">
    <location>
        <begin position="1"/>
        <end position="182"/>
    </location>
</feature>
<sequence length="187" mass="20552">MSNSIFVIGGSAGSIKVLLEVLPQLDMGLSFPIVIILHRKSYPGSVLNKLLANSSKLPVMEVEDKMTILPGSIYIVPPDYHMLFENQTQVSLDFSEKLNFSRPSIDITFRSAAETFKEHAVAVLLSGANADGVNGLKEIKKYGGTILVQDPETAEIDYMPKQALLAMEVDQVLKPTEIASYINQLRI</sequence>
<dbReference type="InterPro" id="IPR000673">
    <property type="entry name" value="Sig_transdc_resp-reg_Me-estase"/>
</dbReference>
<dbReference type="Pfam" id="PF01339">
    <property type="entry name" value="CheB_methylest"/>
    <property type="match status" value="1"/>
</dbReference>
<keyword evidence="4" id="KW-0145">Chemotaxis</keyword>
<protein>
    <recommendedName>
        <fullName evidence="2">protein-glutamate methylesterase</fullName>
        <ecNumber evidence="2">3.1.1.61</ecNumber>
    </recommendedName>
</protein>
<keyword evidence="7" id="KW-1185">Reference proteome</keyword>
<feature type="active site" evidence="4">
    <location>
        <position position="38"/>
    </location>
</feature>
<comment type="caution">
    <text evidence="6">The sequence shown here is derived from an EMBL/GenBank/DDBJ whole genome shotgun (WGS) entry which is preliminary data.</text>
</comment>
<name>A0ABV0BSH9_9SPHI</name>
<evidence type="ECO:0000256" key="1">
    <source>
        <dbReference type="ARBA" id="ARBA00022801"/>
    </source>
</evidence>
<accession>A0ABV0BSH9</accession>
<dbReference type="PROSITE" id="PS50122">
    <property type="entry name" value="CHEB"/>
    <property type="match status" value="1"/>
</dbReference>
<feature type="active site" evidence="4">
    <location>
        <position position="131"/>
    </location>
</feature>
<dbReference type="SUPFAM" id="SSF52738">
    <property type="entry name" value="Methylesterase CheB, C-terminal domain"/>
    <property type="match status" value="1"/>
</dbReference>
<reference evidence="6 7" key="1">
    <citation type="submission" date="2024-04" db="EMBL/GenBank/DDBJ databases">
        <title>WGS of bacteria from Torrens River.</title>
        <authorList>
            <person name="Wyrsch E.R."/>
            <person name="Drigo B."/>
        </authorList>
    </citation>
    <scope>NUCLEOTIDE SEQUENCE [LARGE SCALE GENOMIC DNA]</scope>
    <source>
        <strain evidence="6 7">TWI391</strain>
    </source>
</reference>
<dbReference type="EC" id="3.1.1.61" evidence="2"/>
<dbReference type="PANTHER" id="PTHR42872:SF6">
    <property type="entry name" value="PROTEIN-GLUTAMATE METHYLESTERASE_PROTEIN-GLUTAMINE GLUTAMINASE"/>
    <property type="match status" value="1"/>
</dbReference>
<feature type="active site" evidence="4">
    <location>
        <position position="11"/>
    </location>
</feature>
<evidence type="ECO:0000256" key="2">
    <source>
        <dbReference type="ARBA" id="ARBA00039140"/>
    </source>
</evidence>
<evidence type="ECO:0000313" key="7">
    <source>
        <dbReference type="Proteomes" id="UP001409291"/>
    </source>
</evidence>
<evidence type="ECO:0000313" key="6">
    <source>
        <dbReference type="EMBL" id="MEN5377671.1"/>
    </source>
</evidence>
<dbReference type="Proteomes" id="UP001409291">
    <property type="component" value="Unassembled WGS sequence"/>
</dbReference>
<dbReference type="InterPro" id="IPR035909">
    <property type="entry name" value="CheB_C"/>
</dbReference>
<evidence type="ECO:0000259" key="5">
    <source>
        <dbReference type="PROSITE" id="PS50122"/>
    </source>
</evidence>
<dbReference type="PANTHER" id="PTHR42872">
    <property type="entry name" value="PROTEIN-GLUTAMATE METHYLESTERASE/PROTEIN-GLUTAMINE GLUTAMINASE"/>
    <property type="match status" value="1"/>
</dbReference>
<organism evidence="6 7">
    <name type="scientific">Sphingobacterium kitahiroshimense</name>
    <dbReference type="NCBI Taxonomy" id="470446"/>
    <lineage>
        <taxon>Bacteria</taxon>
        <taxon>Pseudomonadati</taxon>
        <taxon>Bacteroidota</taxon>
        <taxon>Sphingobacteriia</taxon>
        <taxon>Sphingobacteriales</taxon>
        <taxon>Sphingobacteriaceae</taxon>
        <taxon>Sphingobacterium</taxon>
    </lineage>
</organism>
<dbReference type="CDD" id="cd16433">
    <property type="entry name" value="CheB"/>
    <property type="match status" value="1"/>
</dbReference>
<evidence type="ECO:0000256" key="3">
    <source>
        <dbReference type="ARBA" id="ARBA00048267"/>
    </source>
</evidence>
<keyword evidence="1 4" id="KW-0378">Hydrolase</keyword>
<comment type="catalytic activity">
    <reaction evidence="3">
        <text>[protein]-L-glutamate 5-O-methyl ester + H2O = L-glutamyl-[protein] + methanol + H(+)</text>
        <dbReference type="Rhea" id="RHEA:23236"/>
        <dbReference type="Rhea" id="RHEA-COMP:10208"/>
        <dbReference type="Rhea" id="RHEA-COMP:10311"/>
        <dbReference type="ChEBI" id="CHEBI:15377"/>
        <dbReference type="ChEBI" id="CHEBI:15378"/>
        <dbReference type="ChEBI" id="CHEBI:17790"/>
        <dbReference type="ChEBI" id="CHEBI:29973"/>
        <dbReference type="ChEBI" id="CHEBI:82795"/>
        <dbReference type="EC" id="3.1.1.61"/>
    </reaction>
</comment>
<dbReference type="EMBL" id="JBDJNQ010000004">
    <property type="protein sequence ID" value="MEN5377671.1"/>
    <property type="molecule type" value="Genomic_DNA"/>
</dbReference>
<gene>
    <name evidence="6" type="ORF">ABE541_10390</name>
</gene>
<dbReference type="RefSeq" id="WP_346581223.1">
    <property type="nucleotide sequence ID" value="NZ_JBDJLH010000002.1"/>
</dbReference>